<evidence type="ECO:0000313" key="3">
    <source>
        <dbReference type="Proteomes" id="UP000235392"/>
    </source>
</evidence>
<keyword evidence="1" id="KW-0812">Transmembrane</keyword>
<evidence type="ECO:0000256" key="1">
    <source>
        <dbReference type="SAM" id="Phobius"/>
    </source>
</evidence>
<gene>
    <name evidence="2" type="ORF">PCASD_06662</name>
</gene>
<sequence length="142" mass="14941">MVPTCQSFFAITYSLLELALVVSLHRIFSFAIDTHLELEQFLHYLLSATYFSIYQDTPNRMVLSNSLVLFACVLLAISAAPPRPDGAAKLQSSRARLVSRSSGPAIAAGASTASTPTKKSANILAPTGVDSASPSSSTAGCC</sequence>
<protein>
    <submittedName>
        <fullName evidence="2">Uncharacterized protein</fullName>
    </submittedName>
</protein>
<proteinExistence type="predicted"/>
<keyword evidence="1" id="KW-0472">Membrane</keyword>
<name>A0A2N5UGR7_9BASI</name>
<organism evidence="2 3">
    <name type="scientific">Puccinia coronata f. sp. avenae</name>
    <dbReference type="NCBI Taxonomy" id="200324"/>
    <lineage>
        <taxon>Eukaryota</taxon>
        <taxon>Fungi</taxon>
        <taxon>Dikarya</taxon>
        <taxon>Basidiomycota</taxon>
        <taxon>Pucciniomycotina</taxon>
        <taxon>Pucciniomycetes</taxon>
        <taxon>Pucciniales</taxon>
        <taxon>Pucciniaceae</taxon>
        <taxon>Puccinia</taxon>
    </lineage>
</organism>
<dbReference type="EMBL" id="PGCI01000151">
    <property type="protein sequence ID" value="PLW36954.1"/>
    <property type="molecule type" value="Genomic_DNA"/>
</dbReference>
<reference evidence="2 3" key="1">
    <citation type="submission" date="2017-11" db="EMBL/GenBank/DDBJ databases">
        <title>De novo assembly and phasing of dikaryotic genomes from two isolates of Puccinia coronata f. sp. avenae, the causal agent of oat crown rust.</title>
        <authorList>
            <person name="Miller M.E."/>
            <person name="Zhang Y."/>
            <person name="Omidvar V."/>
            <person name="Sperschneider J."/>
            <person name="Schwessinger B."/>
            <person name="Raley C."/>
            <person name="Palmer J.M."/>
            <person name="Garnica D."/>
            <person name="Upadhyaya N."/>
            <person name="Rathjen J."/>
            <person name="Taylor J.M."/>
            <person name="Park R.F."/>
            <person name="Dodds P.N."/>
            <person name="Hirsch C.D."/>
            <person name="Kianian S.F."/>
            <person name="Figueroa M."/>
        </authorList>
    </citation>
    <scope>NUCLEOTIDE SEQUENCE [LARGE SCALE GENOMIC DNA]</scope>
    <source>
        <strain evidence="2">12SD80</strain>
    </source>
</reference>
<accession>A0A2N5UGR7</accession>
<keyword evidence="1" id="KW-1133">Transmembrane helix</keyword>
<comment type="caution">
    <text evidence="2">The sequence shown here is derived from an EMBL/GenBank/DDBJ whole genome shotgun (WGS) entry which is preliminary data.</text>
</comment>
<feature type="transmembrane region" description="Helical" evidence="1">
    <location>
        <begin position="61"/>
        <end position="80"/>
    </location>
</feature>
<evidence type="ECO:0000313" key="2">
    <source>
        <dbReference type="EMBL" id="PLW36954.1"/>
    </source>
</evidence>
<dbReference type="Proteomes" id="UP000235392">
    <property type="component" value="Unassembled WGS sequence"/>
</dbReference>
<feature type="transmembrane region" description="Helical" evidence="1">
    <location>
        <begin position="7"/>
        <end position="28"/>
    </location>
</feature>
<dbReference type="AlphaFoldDB" id="A0A2N5UGR7"/>